<proteinExistence type="predicted"/>
<evidence type="ECO:0000259" key="3">
    <source>
        <dbReference type="Pfam" id="PF18962"/>
    </source>
</evidence>
<feature type="domain" description="Secretion system C-terminal sorting" evidence="3">
    <location>
        <begin position="59"/>
        <end position="111"/>
    </location>
</feature>
<dbReference type="InterPro" id="IPR026444">
    <property type="entry name" value="Secre_tail"/>
</dbReference>
<dbReference type="Pfam" id="PF18962">
    <property type="entry name" value="Por_Secre_tail"/>
    <property type="match status" value="1"/>
</dbReference>
<dbReference type="RefSeq" id="WP_341691362.1">
    <property type="nucleotide sequence ID" value="NZ_JBBYHS010000007.1"/>
</dbReference>
<dbReference type="Proteomes" id="UP001485226">
    <property type="component" value="Unassembled WGS sequence"/>
</dbReference>
<gene>
    <name evidence="4" type="ORF">AAEO57_07985</name>
</gene>
<feature type="signal peptide" evidence="2">
    <location>
        <begin position="1"/>
        <end position="18"/>
    </location>
</feature>
<feature type="chain" id="PRO_5047024865" evidence="2">
    <location>
        <begin position="19"/>
        <end position="113"/>
    </location>
</feature>
<evidence type="ECO:0000256" key="1">
    <source>
        <dbReference type="ARBA" id="ARBA00022729"/>
    </source>
</evidence>
<dbReference type="EMBL" id="JBBYHS010000007">
    <property type="protein sequence ID" value="MEL1253710.1"/>
    <property type="molecule type" value="Genomic_DNA"/>
</dbReference>
<protein>
    <submittedName>
        <fullName evidence="4">T9SS type A sorting domain-containing protein</fullName>
    </submittedName>
</protein>
<organism evidence="4 5">
    <name type="scientific">Flavobacterium calami</name>
    <dbReference type="NCBI Taxonomy" id="3139144"/>
    <lineage>
        <taxon>Bacteria</taxon>
        <taxon>Pseudomonadati</taxon>
        <taxon>Bacteroidota</taxon>
        <taxon>Flavobacteriia</taxon>
        <taxon>Flavobacteriales</taxon>
        <taxon>Flavobacteriaceae</taxon>
        <taxon>Flavobacterium</taxon>
    </lineage>
</organism>
<accession>A0ABU9IMN7</accession>
<reference evidence="4 5" key="1">
    <citation type="submission" date="2024-04" db="EMBL/GenBank/DDBJ databases">
        <title>Flavobacterium sp. DGU38 16S ribosomal RNA gene Genome sequencing and assembly.</title>
        <authorList>
            <person name="Park S."/>
        </authorList>
    </citation>
    <scope>NUCLEOTIDE SEQUENCE [LARGE SCALE GENOMIC DNA]</scope>
    <source>
        <strain evidence="4 5">DGU38</strain>
    </source>
</reference>
<dbReference type="NCBIfam" id="TIGR04183">
    <property type="entry name" value="Por_Secre_tail"/>
    <property type="match status" value="1"/>
</dbReference>
<sequence length="113" mass="12736">MKNILLVLSLLFSVCNYGQLAMSEDLQSNVNETEDLIFKEAVLHQNKANGLSIKNAVLDKVSVYDVLGKLQKTIVVLTNKENHIIDLSQFSQGVYFVVLEKDNKTARRKIVLN</sequence>
<evidence type="ECO:0000313" key="5">
    <source>
        <dbReference type="Proteomes" id="UP001485226"/>
    </source>
</evidence>
<evidence type="ECO:0000313" key="4">
    <source>
        <dbReference type="EMBL" id="MEL1253710.1"/>
    </source>
</evidence>
<comment type="caution">
    <text evidence="4">The sequence shown here is derived from an EMBL/GenBank/DDBJ whole genome shotgun (WGS) entry which is preliminary data.</text>
</comment>
<keyword evidence="5" id="KW-1185">Reference proteome</keyword>
<name>A0ABU9IMN7_9FLAO</name>
<keyword evidence="1 2" id="KW-0732">Signal</keyword>
<evidence type="ECO:0000256" key="2">
    <source>
        <dbReference type="SAM" id="SignalP"/>
    </source>
</evidence>